<name>A0AC59HVX0_ENTFL</name>
<organism evidence="1 2">
    <name type="scientific">Enterococcus faecalis</name>
    <name type="common">Streptococcus faecalis</name>
    <dbReference type="NCBI Taxonomy" id="1351"/>
    <lineage>
        <taxon>Bacteria</taxon>
        <taxon>Bacillati</taxon>
        <taxon>Bacillota</taxon>
        <taxon>Bacilli</taxon>
        <taxon>Lactobacillales</taxon>
        <taxon>Enterococcaceae</taxon>
        <taxon>Enterococcus</taxon>
    </lineage>
</organism>
<reference evidence="1" key="1">
    <citation type="submission" date="2022-08" db="EMBL/GenBank/DDBJ databases">
        <title>Molecular epidemiological analysis of five strains of VanD-type vancomycin-resistant Enterococcus faecalis.</title>
        <authorList>
            <person name="Mimura K."/>
            <person name="Hashimoto Y."/>
            <person name="Tomita H."/>
        </authorList>
    </citation>
    <scope>NUCLEOTIDE SEQUENCE</scope>
    <source>
        <strain evidence="1">SVR2332</strain>
    </source>
</reference>
<dbReference type="EMBL" id="AP026729">
    <property type="protein sequence ID" value="BDQ63702.1"/>
    <property type="molecule type" value="Genomic_DNA"/>
</dbReference>
<accession>A0AC59HVX0</accession>
<sequence length="63" mass="6872">MTFYPLTDTEIHAYLDTAEYADKAGAYGIQGQGALLIEAIAGDYYAIMGLPIAKVARLLKEFN</sequence>
<gene>
    <name evidence="1" type="ORF">EfsSVR2332_37800</name>
</gene>
<proteinExistence type="predicted"/>
<protein>
    <submittedName>
        <fullName evidence="1">Uncharacterized protein</fullName>
    </submittedName>
</protein>
<evidence type="ECO:0000313" key="1">
    <source>
        <dbReference type="EMBL" id="BDQ63702.1"/>
    </source>
</evidence>
<evidence type="ECO:0000313" key="2">
    <source>
        <dbReference type="Proteomes" id="UP001317613"/>
    </source>
</evidence>
<dbReference type="Proteomes" id="UP001317613">
    <property type="component" value="Chromosome"/>
</dbReference>